<keyword evidence="3" id="KW-1185">Reference proteome</keyword>
<dbReference type="AlphaFoldDB" id="A0A1H1KKJ0"/>
<feature type="compositionally biased region" description="Polar residues" evidence="1">
    <location>
        <begin position="153"/>
        <end position="172"/>
    </location>
</feature>
<evidence type="ECO:0000256" key="1">
    <source>
        <dbReference type="SAM" id="MobiDB-lite"/>
    </source>
</evidence>
<name>A0A1H1KKJ0_9BURK</name>
<dbReference type="RefSeq" id="WP_090812704.1">
    <property type="nucleotide sequence ID" value="NZ_FNKX01000005.1"/>
</dbReference>
<accession>A0A1H1KKJ0</accession>
<dbReference type="Proteomes" id="UP000199365">
    <property type="component" value="Unassembled WGS sequence"/>
</dbReference>
<dbReference type="STRING" id="157910.SAMN05445850_8290"/>
<organism evidence="2 3">
    <name type="scientific">Paraburkholderia tuberum</name>
    <dbReference type="NCBI Taxonomy" id="157910"/>
    <lineage>
        <taxon>Bacteria</taxon>
        <taxon>Pseudomonadati</taxon>
        <taxon>Pseudomonadota</taxon>
        <taxon>Betaproteobacteria</taxon>
        <taxon>Burkholderiales</taxon>
        <taxon>Burkholderiaceae</taxon>
        <taxon>Paraburkholderia</taxon>
    </lineage>
</organism>
<sequence length="180" mass="19952">MAGKSVTPFDLDRANLSFALQMVSFSHEARQQVSEFEMQRIRRDLAAAHAIRNAVSTAHDWSELSASYQSTVRDYMATTTNLWQQGLDSAVRLQSQFSEGLREALASWQSAWSEQWPTHAPMNPVMLPWQEWLRRMASTAAGMAYGQAGRGDVSSQVTPVTSAKSPASSNRPEQGEHHAG</sequence>
<dbReference type="EMBL" id="FNKX01000005">
    <property type="protein sequence ID" value="SDR62592.1"/>
    <property type="molecule type" value="Genomic_DNA"/>
</dbReference>
<protein>
    <recommendedName>
        <fullName evidence="4">Phasin protein</fullName>
    </recommendedName>
</protein>
<evidence type="ECO:0000313" key="2">
    <source>
        <dbReference type="EMBL" id="SDR62592.1"/>
    </source>
</evidence>
<evidence type="ECO:0000313" key="3">
    <source>
        <dbReference type="Proteomes" id="UP000199365"/>
    </source>
</evidence>
<proteinExistence type="predicted"/>
<reference evidence="3" key="1">
    <citation type="submission" date="2016-10" db="EMBL/GenBank/DDBJ databases">
        <authorList>
            <person name="Varghese N."/>
            <person name="Submissions S."/>
        </authorList>
    </citation>
    <scope>NUCLEOTIDE SEQUENCE [LARGE SCALE GENOMIC DNA]</scope>
    <source>
        <strain evidence="3">DUS833</strain>
    </source>
</reference>
<feature type="region of interest" description="Disordered" evidence="1">
    <location>
        <begin position="147"/>
        <end position="180"/>
    </location>
</feature>
<evidence type="ECO:0008006" key="4">
    <source>
        <dbReference type="Google" id="ProtNLM"/>
    </source>
</evidence>
<gene>
    <name evidence="2" type="ORF">SAMN05445850_8290</name>
</gene>